<comment type="caution">
    <text evidence="1">The sequence shown here is derived from an EMBL/GenBank/DDBJ whole genome shotgun (WGS) entry which is preliminary data.</text>
</comment>
<evidence type="ECO:0000313" key="1">
    <source>
        <dbReference type="EMBL" id="OGC16581.1"/>
    </source>
</evidence>
<evidence type="ECO:0000313" key="2">
    <source>
        <dbReference type="Proteomes" id="UP000177905"/>
    </source>
</evidence>
<dbReference type="Proteomes" id="UP000177905">
    <property type="component" value="Unassembled WGS sequence"/>
</dbReference>
<protein>
    <submittedName>
        <fullName evidence="1">Uncharacterized protein</fullName>
    </submittedName>
</protein>
<reference evidence="1 2" key="1">
    <citation type="journal article" date="2016" name="Nat. Commun.">
        <title>Thousands of microbial genomes shed light on interconnected biogeochemical processes in an aquifer system.</title>
        <authorList>
            <person name="Anantharaman K."/>
            <person name="Brown C.T."/>
            <person name="Hug L.A."/>
            <person name="Sharon I."/>
            <person name="Castelle C.J."/>
            <person name="Probst A.J."/>
            <person name="Thomas B.C."/>
            <person name="Singh A."/>
            <person name="Wilkins M.J."/>
            <person name="Karaoz U."/>
            <person name="Brodie E.L."/>
            <person name="Williams K.H."/>
            <person name="Hubbard S.S."/>
            <person name="Banfield J.F."/>
        </authorList>
    </citation>
    <scope>NUCLEOTIDE SEQUENCE [LARGE SCALE GENOMIC DNA]</scope>
</reference>
<accession>A0A1F4S856</accession>
<proteinExistence type="predicted"/>
<dbReference type="EMBL" id="MEUA01000006">
    <property type="protein sequence ID" value="OGC16581.1"/>
    <property type="molecule type" value="Genomic_DNA"/>
</dbReference>
<name>A0A1F4S856_UNCSA</name>
<dbReference type="AlphaFoldDB" id="A0A1F4S856"/>
<sequence>MWSDRKKNKAVKILINMIYGNQPKIEYLVKMVRGNPGISTVKLKPADRLTPHQVEILRQVIGENDLTALGRDERVGAKSSFDVVFRPGEQRLLPLFPVVIKVPQPRTTRGALEFTKQNLGGIVAPFIILEDALIHGIRHSFVIVQLYQAVCLKGPLSNTCQMTGTTGIENKARELILKMIERGIMFYDGLIAKHFGVDIATGRLYLIGGMHLFTFATRDEAFEEATDEMSEGMVRSRKAGTRFFTKNWGDRCFFDRIGLPPDEELFELWGTKREEREPVPDIMLYIK</sequence>
<gene>
    <name evidence="1" type="ORF">A2290_06685</name>
</gene>
<organism evidence="1 2">
    <name type="scientific">candidate division WOR-1 bacterium RIFOXYB2_FULL_36_35</name>
    <dbReference type="NCBI Taxonomy" id="1802578"/>
    <lineage>
        <taxon>Bacteria</taxon>
        <taxon>Bacillati</taxon>
        <taxon>Saganbacteria</taxon>
    </lineage>
</organism>